<evidence type="ECO:0000313" key="3">
    <source>
        <dbReference type="Proteomes" id="UP001519460"/>
    </source>
</evidence>
<name>A0ABD0K450_9CAEN</name>
<proteinExistence type="predicted"/>
<sequence length="87" mass="9544">MNPAAARVVLLMLLALGILATSCETQFPFGAHGTFQTRNTTGLSLTQFENLARSAPPSEASAALLSRLFRFRVRQYVRQRGLPHGRS</sequence>
<keyword evidence="1" id="KW-0732">Signal</keyword>
<protein>
    <submittedName>
        <fullName evidence="2">Uncharacterized protein</fullName>
    </submittedName>
</protein>
<feature type="chain" id="PRO_5044864140" evidence="1">
    <location>
        <begin position="26"/>
        <end position="87"/>
    </location>
</feature>
<feature type="signal peptide" evidence="1">
    <location>
        <begin position="1"/>
        <end position="25"/>
    </location>
</feature>
<keyword evidence="3" id="KW-1185">Reference proteome</keyword>
<reference evidence="2 3" key="1">
    <citation type="journal article" date="2023" name="Sci. Data">
        <title>Genome assembly of the Korean intertidal mud-creeper Batillaria attramentaria.</title>
        <authorList>
            <person name="Patra A.K."/>
            <person name="Ho P.T."/>
            <person name="Jun S."/>
            <person name="Lee S.J."/>
            <person name="Kim Y."/>
            <person name="Won Y.J."/>
        </authorList>
    </citation>
    <scope>NUCLEOTIDE SEQUENCE [LARGE SCALE GENOMIC DNA]</scope>
    <source>
        <strain evidence="2">Wonlab-2016</strain>
    </source>
</reference>
<dbReference type="EMBL" id="JACVVK020000259">
    <property type="protein sequence ID" value="KAK7481648.1"/>
    <property type="molecule type" value="Genomic_DNA"/>
</dbReference>
<accession>A0ABD0K450</accession>
<dbReference type="AlphaFoldDB" id="A0ABD0K450"/>
<comment type="caution">
    <text evidence="2">The sequence shown here is derived from an EMBL/GenBank/DDBJ whole genome shotgun (WGS) entry which is preliminary data.</text>
</comment>
<evidence type="ECO:0000313" key="2">
    <source>
        <dbReference type="EMBL" id="KAK7481648.1"/>
    </source>
</evidence>
<organism evidence="2 3">
    <name type="scientific">Batillaria attramentaria</name>
    <dbReference type="NCBI Taxonomy" id="370345"/>
    <lineage>
        <taxon>Eukaryota</taxon>
        <taxon>Metazoa</taxon>
        <taxon>Spiralia</taxon>
        <taxon>Lophotrochozoa</taxon>
        <taxon>Mollusca</taxon>
        <taxon>Gastropoda</taxon>
        <taxon>Caenogastropoda</taxon>
        <taxon>Sorbeoconcha</taxon>
        <taxon>Cerithioidea</taxon>
        <taxon>Batillariidae</taxon>
        <taxon>Batillaria</taxon>
    </lineage>
</organism>
<dbReference type="Proteomes" id="UP001519460">
    <property type="component" value="Unassembled WGS sequence"/>
</dbReference>
<dbReference type="PROSITE" id="PS51257">
    <property type="entry name" value="PROKAR_LIPOPROTEIN"/>
    <property type="match status" value="1"/>
</dbReference>
<evidence type="ECO:0000256" key="1">
    <source>
        <dbReference type="SAM" id="SignalP"/>
    </source>
</evidence>
<gene>
    <name evidence="2" type="ORF">BaRGS_00027164</name>
</gene>